<dbReference type="Proteomes" id="UP000823561">
    <property type="component" value="Chromosome 6"/>
</dbReference>
<dbReference type="SMART" id="SM00539">
    <property type="entry name" value="NIDO"/>
    <property type="match status" value="1"/>
</dbReference>
<name>A0AAV6GYV1_9TELE</name>
<dbReference type="PROSITE" id="PS51220">
    <property type="entry name" value="NIDO"/>
    <property type="match status" value="1"/>
</dbReference>
<comment type="caution">
    <text evidence="2">The sequence shown here is derived from an EMBL/GenBank/DDBJ whole genome shotgun (WGS) entry which is preliminary data.</text>
</comment>
<dbReference type="GO" id="GO:0007160">
    <property type="term" value="P:cell-matrix adhesion"/>
    <property type="evidence" value="ECO:0007669"/>
    <property type="project" value="InterPro"/>
</dbReference>
<evidence type="ECO:0000313" key="3">
    <source>
        <dbReference type="Proteomes" id="UP000823561"/>
    </source>
</evidence>
<dbReference type="InterPro" id="IPR003886">
    <property type="entry name" value="NIDO_dom"/>
</dbReference>
<keyword evidence="3" id="KW-1185">Reference proteome</keyword>
<protein>
    <recommendedName>
        <fullName evidence="1">NIDO domain-containing protein</fullName>
    </recommendedName>
</protein>
<reference evidence="2" key="1">
    <citation type="submission" date="2020-10" db="EMBL/GenBank/DDBJ databases">
        <title>Chromosome-scale genome assembly of the Allis shad, Alosa alosa.</title>
        <authorList>
            <person name="Margot Z."/>
            <person name="Christophe K."/>
            <person name="Cabau C."/>
            <person name="Louis A."/>
            <person name="Berthelot C."/>
            <person name="Parey E."/>
            <person name="Roest Crollius H."/>
            <person name="Montfort J."/>
            <person name="Robinson-Rechavi M."/>
            <person name="Bucao C."/>
            <person name="Bouchez O."/>
            <person name="Gislard M."/>
            <person name="Lluch J."/>
            <person name="Milhes M."/>
            <person name="Lampietro C."/>
            <person name="Lopez Roques C."/>
            <person name="Donnadieu C."/>
            <person name="Braasch I."/>
            <person name="Desvignes T."/>
            <person name="Postlethwait J."/>
            <person name="Bobe J."/>
            <person name="Guiguen Y."/>
        </authorList>
    </citation>
    <scope>NUCLEOTIDE SEQUENCE</scope>
    <source>
        <strain evidence="2">M-15738</strain>
        <tissue evidence="2">Blood</tissue>
    </source>
</reference>
<evidence type="ECO:0000259" key="1">
    <source>
        <dbReference type="PROSITE" id="PS51220"/>
    </source>
</evidence>
<dbReference type="AlphaFoldDB" id="A0AAV6GYV1"/>
<sequence length="222" mass="25633">MQPYYYFVTYCTDVGDIDFNRLAPHPPLVPTPQPITGTTASFPAGVFYPFGPGDSYTHRYDDDNTYVPLPQPFRYFRQTFSWLYVSNNGFLAFDYGWYSWSPHQFPAYAQHYNNIIAPFWTDIDNTRRGNISYQQYTNGSVLQQATTDINQYFPGLSFSASWVFVATWDKVEYYEKSGTETSFQVVLISGGNRSFTLMNYGAIASTRHLVQVSRPHMQKSHK</sequence>
<accession>A0AAV6GYV1</accession>
<proteinExistence type="predicted"/>
<gene>
    <name evidence="2" type="ORF">AALO_G00086600</name>
</gene>
<dbReference type="PANTHER" id="PTHR46160:SF9">
    <property type="entry name" value="PROTEIN PRY2-RELATED"/>
    <property type="match status" value="1"/>
</dbReference>
<organism evidence="2 3">
    <name type="scientific">Alosa alosa</name>
    <name type="common">allis shad</name>
    <dbReference type="NCBI Taxonomy" id="278164"/>
    <lineage>
        <taxon>Eukaryota</taxon>
        <taxon>Metazoa</taxon>
        <taxon>Chordata</taxon>
        <taxon>Craniata</taxon>
        <taxon>Vertebrata</taxon>
        <taxon>Euteleostomi</taxon>
        <taxon>Actinopterygii</taxon>
        <taxon>Neopterygii</taxon>
        <taxon>Teleostei</taxon>
        <taxon>Clupei</taxon>
        <taxon>Clupeiformes</taxon>
        <taxon>Clupeoidei</taxon>
        <taxon>Clupeidae</taxon>
        <taxon>Alosa</taxon>
    </lineage>
</organism>
<dbReference type="Pfam" id="PF06119">
    <property type="entry name" value="NIDO"/>
    <property type="match status" value="1"/>
</dbReference>
<dbReference type="PANTHER" id="PTHR46160">
    <property type="entry name" value="ALPHA-TECTORIN-RELATED"/>
    <property type="match status" value="1"/>
</dbReference>
<dbReference type="InterPro" id="IPR052749">
    <property type="entry name" value="Alpha-tectorin"/>
</dbReference>
<evidence type="ECO:0000313" key="2">
    <source>
        <dbReference type="EMBL" id="KAG5280234.1"/>
    </source>
</evidence>
<dbReference type="EMBL" id="JADWDJ010000006">
    <property type="protein sequence ID" value="KAG5280234.1"/>
    <property type="molecule type" value="Genomic_DNA"/>
</dbReference>
<feature type="domain" description="NIDO" evidence="1">
    <location>
        <begin position="118"/>
        <end position="222"/>
    </location>
</feature>